<accession>A0A2A9NGE0</accession>
<sequence>MEGRATPLFSLQAYIRRKYNRTASWFFCLSLPIGPSRLKRLHTLAKAKLESALFNVSSFGLLLHPWPGSPICRDRGTFPAGYLRPSYQWRSPYNVVALRTGPLCRESLFHQQGRLRVCLSRPWRGMGVQTNRVGTRVVFHHFQGGIQLDLDST</sequence>
<protein>
    <submittedName>
        <fullName evidence="1">Uncharacterized protein</fullName>
    </submittedName>
</protein>
<dbReference type="EMBL" id="KZ302155">
    <property type="protein sequence ID" value="PFH46836.1"/>
    <property type="molecule type" value="Genomic_DNA"/>
</dbReference>
<dbReference type="Proteomes" id="UP000242287">
    <property type="component" value="Unassembled WGS sequence"/>
</dbReference>
<reference evidence="1 2" key="1">
    <citation type="submission" date="2014-02" db="EMBL/GenBank/DDBJ databases">
        <title>Transposable element dynamics among asymbiotic and ectomycorrhizal Amanita fungi.</title>
        <authorList>
            <consortium name="DOE Joint Genome Institute"/>
            <person name="Hess J."/>
            <person name="Skrede I."/>
            <person name="Wolfe B."/>
            <person name="LaButti K."/>
            <person name="Ohm R.A."/>
            <person name="Grigoriev I.V."/>
            <person name="Pringle A."/>
        </authorList>
    </citation>
    <scope>NUCLEOTIDE SEQUENCE [LARGE SCALE GENOMIC DNA]</scope>
    <source>
        <strain evidence="1 2">SKay4041</strain>
    </source>
</reference>
<dbReference type="AlphaFoldDB" id="A0A2A9NGE0"/>
<keyword evidence="2" id="KW-1185">Reference proteome</keyword>
<gene>
    <name evidence="1" type="ORF">AMATHDRAFT_43329</name>
</gene>
<name>A0A2A9NGE0_9AGAR</name>
<proteinExistence type="predicted"/>
<organism evidence="1 2">
    <name type="scientific">Amanita thiersii Skay4041</name>
    <dbReference type="NCBI Taxonomy" id="703135"/>
    <lineage>
        <taxon>Eukaryota</taxon>
        <taxon>Fungi</taxon>
        <taxon>Dikarya</taxon>
        <taxon>Basidiomycota</taxon>
        <taxon>Agaricomycotina</taxon>
        <taxon>Agaricomycetes</taxon>
        <taxon>Agaricomycetidae</taxon>
        <taxon>Agaricales</taxon>
        <taxon>Pluteineae</taxon>
        <taxon>Amanitaceae</taxon>
        <taxon>Amanita</taxon>
    </lineage>
</organism>
<evidence type="ECO:0000313" key="2">
    <source>
        <dbReference type="Proteomes" id="UP000242287"/>
    </source>
</evidence>
<evidence type="ECO:0000313" key="1">
    <source>
        <dbReference type="EMBL" id="PFH46836.1"/>
    </source>
</evidence>